<dbReference type="Proteomes" id="UP000721920">
    <property type="component" value="Unassembled WGS sequence"/>
</dbReference>
<reference evidence="1" key="2">
    <citation type="submission" date="2021-09" db="EMBL/GenBank/DDBJ databases">
        <authorList>
            <person name="Gilroy R."/>
        </authorList>
    </citation>
    <scope>NUCLEOTIDE SEQUENCE</scope>
    <source>
        <strain evidence="1">CHK173-2145</strain>
    </source>
</reference>
<name>A0A921F190_9LACO</name>
<dbReference type="AlphaFoldDB" id="A0A921F190"/>
<dbReference type="EMBL" id="DYXN01000078">
    <property type="protein sequence ID" value="HJE86974.1"/>
    <property type="molecule type" value="Genomic_DNA"/>
</dbReference>
<proteinExistence type="predicted"/>
<reference evidence="1" key="1">
    <citation type="journal article" date="2021" name="PeerJ">
        <title>Extensive microbial diversity within the chicken gut microbiome revealed by metagenomics and culture.</title>
        <authorList>
            <person name="Gilroy R."/>
            <person name="Ravi A."/>
            <person name="Getino M."/>
            <person name="Pursley I."/>
            <person name="Horton D.L."/>
            <person name="Alikhan N.F."/>
            <person name="Baker D."/>
            <person name="Gharbi K."/>
            <person name="Hall N."/>
            <person name="Watson M."/>
            <person name="Adriaenssens E.M."/>
            <person name="Foster-Nyarko E."/>
            <person name="Jarju S."/>
            <person name="Secka A."/>
            <person name="Antonio M."/>
            <person name="Oren A."/>
            <person name="Chaudhuri R.R."/>
            <person name="La Ragione R."/>
            <person name="Hildebrand F."/>
            <person name="Pallen M.J."/>
        </authorList>
    </citation>
    <scope>NUCLEOTIDE SEQUENCE</scope>
    <source>
        <strain evidence="1">CHK173-2145</strain>
    </source>
</reference>
<gene>
    <name evidence="1" type="ORF">K8U88_05240</name>
</gene>
<dbReference type="SUPFAM" id="SSF46785">
    <property type="entry name" value="Winged helix' DNA-binding domain"/>
    <property type="match status" value="1"/>
</dbReference>
<dbReference type="InterPro" id="IPR036390">
    <property type="entry name" value="WH_DNA-bd_sf"/>
</dbReference>
<evidence type="ECO:0000313" key="2">
    <source>
        <dbReference type="Proteomes" id="UP000721920"/>
    </source>
</evidence>
<sequence>MMVFNFKGGIRLFSQRLNRVIDQLDPVELSLIETLLGIAVTPQEVVTVTTIQDKLGLTASELTHYLNRLACLDLITWTSEAPVQQQNA</sequence>
<organism evidence="1 2">
    <name type="scientific">Levilactobacillus hammesii</name>
    <dbReference type="NCBI Taxonomy" id="267633"/>
    <lineage>
        <taxon>Bacteria</taxon>
        <taxon>Bacillati</taxon>
        <taxon>Bacillota</taxon>
        <taxon>Bacilli</taxon>
        <taxon>Lactobacillales</taxon>
        <taxon>Lactobacillaceae</taxon>
        <taxon>Levilactobacillus</taxon>
    </lineage>
</organism>
<comment type="caution">
    <text evidence="1">The sequence shown here is derived from an EMBL/GenBank/DDBJ whole genome shotgun (WGS) entry which is preliminary data.</text>
</comment>
<evidence type="ECO:0000313" key="1">
    <source>
        <dbReference type="EMBL" id="HJE86974.1"/>
    </source>
</evidence>
<protein>
    <submittedName>
        <fullName evidence="1">Uncharacterized protein</fullName>
    </submittedName>
</protein>
<accession>A0A921F190</accession>